<dbReference type="AlphaFoldDB" id="A0A495J5F2"/>
<sequence length="85" mass="9411">MINTSKQGQVIASPYRLASAQELQGCDDIGALSFQLRLFGVEQIRLIQAGKLDPHTAAQNLKDINQLLKEFGRPELSLDFLSSRP</sequence>
<proteinExistence type="predicted"/>
<evidence type="ECO:0000313" key="2">
    <source>
        <dbReference type="Proteomes" id="UP000268007"/>
    </source>
</evidence>
<comment type="caution">
    <text evidence="1">The sequence shown here is derived from an EMBL/GenBank/DDBJ whole genome shotgun (WGS) entry which is preliminary data.</text>
</comment>
<accession>A0A495J5F2</accession>
<protein>
    <submittedName>
        <fullName evidence="1">Uncharacterized protein</fullName>
    </submittedName>
</protein>
<keyword evidence="2" id="KW-1185">Reference proteome</keyword>
<evidence type="ECO:0000313" key="1">
    <source>
        <dbReference type="EMBL" id="RKR84195.1"/>
    </source>
</evidence>
<dbReference type="EMBL" id="RBKU01000001">
    <property type="protein sequence ID" value="RKR84195.1"/>
    <property type="molecule type" value="Genomic_DNA"/>
</dbReference>
<reference evidence="1 2" key="1">
    <citation type="submission" date="2018-10" db="EMBL/GenBank/DDBJ databases">
        <title>Genomic Encyclopedia of Archaeal and Bacterial Type Strains, Phase II (KMG-II): from individual species to whole genera.</title>
        <authorList>
            <person name="Goeker M."/>
        </authorList>
    </citation>
    <scope>NUCLEOTIDE SEQUENCE [LARGE SCALE GENOMIC DNA]</scope>
    <source>
        <strain evidence="1 2">DSM 18602</strain>
    </source>
</reference>
<dbReference type="Proteomes" id="UP000268007">
    <property type="component" value="Unassembled WGS sequence"/>
</dbReference>
<organism evidence="1 2">
    <name type="scientific">Mucilaginibacter gracilis</name>
    <dbReference type="NCBI Taxonomy" id="423350"/>
    <lineage>
        <taxon>Bacteria</taxon>
        <taxon>Pseudomonadati</taxon>
        <taxon>Bacteroidota</taxon>
        <taxon>Sphingobacteriia</taxon>
        <taxon>Sphingobacteriales</taxon>
        <taxon>Sphingobacteriaceae</taxon>
        <taxon>Mucilaginibacter</taxon>
    </lineage>
</organism>
<dbReference type="RefSeq" id="WP_121199657.1">
    <property type="nucleotide sequence ID" value="NZ_RBKU01000001.1"/>
</dbReference>
<gene>
    <name evidence="1" type="ORF">BDD43_4422</name>
</gene>
<name>A0A495J5F2_9SPHI</name>